<proteinExistence type="predicted"/>
<evidence type="ECO:0000313" key="1">
    <source>
        <dbReference type="EMBL" id="CAL1387815.1"/>
    </source>
</evidence>
<accession>A0AAV2EQW4</accession>
<keyword evidence="2" id="KW-1185">Reference proteome</keyword>
<gene>
    <name evidence="1" type="ORF">LTRI10_LOCUS28774</name>
</gene>
<name>A0AAV2EQW4_9ROSI</name>
<protein>
    <submittedName>
        <fullName evidence="1">Uncharacterized protein</fullName>
    </submittedName>
</protein>
<reference evidence="1 2" key="1">
    <citation type="submission" date="2024-04" db="EMBL/GenBank/DDBJ databases">
        <authorList>
            <person name="Fracassetti M."/>
        </authorList>
    </citation>
    <scope>NUCLEOTIDE SEQUENCE [LARGE SCALE GENOMIC DNA]</scope>
</reference>
<dbReference type="EMBL" id="OZ034818">
    <property type="protein sequence ID" value="CAL1387815.1"/>
    <property type="molecule type" value="Genomic_DNA"/>
</dbReference>
<sequence>MELVEEAWKSTVEGSPLVCVCKKVKILKGLLKKLNKDVYSDLSERVRLKSAELMEAQAEALKNPSPSTFEVEIRLAREAKELREAEESFFGQKSREVWLKEGDSNTPYFHKSVKSRQKRNMIRSLLDDTGTRVTDTMECL</sequence>
<organism evidence="1 2">
    <name type="scientific">Linum trigynum</name>
    <dbReference type="NCBI Taxonomy" id="586398"/>
    <lineage>
        <taxon>Eukaryota</taxon>
        <taxon>Viridiplantae</taxon>
        <taxon>Streptophyta</taxon>
        <taxon>Embryophyta</taxon>
        <taxon>Tracheophyta</taxon>
        <taxon>Spermatophyta</taxon>
        <taxon>Magnoliopsida</taxon>
        <taxon>eudicotyledons</taxon>
        <taxon>Gunneridae</taxon>
        <taxon>Pentapetalae</taxon>
        <taxon>rosids</taxon>
        <taxon>fabids</taxon>
        <taxon>Malpighiales</taxon>
        <taxon>Linaceae</taxon>
        <taxon>Linum</taxon>
    </lineage>
</organism>
<evidence type="ECO:0000313" key="2">
    <source>
        <dbReference type="Proteomes" id="UP001497516"/>
    </source>
</evidence>
<dbReference type="Proteomes" id="UP001497516">
    <property type="component" value="Chromosome 5"/>
</dbReference>
<dbReference type="AlphaFoldDB" id="A0AAV2EQW4"/>